<name>A0A450SEQ7_9GAMM</name>
<evidence type="ECO:0000313" key="2">
    <source>
        <dbReference type="EMBL" id="VFJ51287.1"/>
    </source>
</evidence>
<dbReference type="AlphaFoldDB" id="A0A450SEQ7"/>
<sequence length="71" mass="8253">MTTTVQLPDELIAEAYRYGTVYHRSTPKQIEYWSRIGKIAEENPDLPYSFIKDILLAKQEESIPFTFGEGR</sequence>
<organism evidence="1">
    <name type="scientific">Candidatus Kentrum sp. FM</name>
    <dbReference type="NCBI Taxonomy" id="2126340"/>
    <lineage>
        <taxon>Bacteria</taxon>
        <taxon>Pseudomonadati</taxon>
        <taxon>Pseudomonadota</taxon>
        <taxon>Gammaproteobacteria</taxon>
        <taxon>Candidatus Kentrum</taxon>
    </lineage>
</organism>
<dbReference type="EMBL" id="CAADFA010000095">
    <property type="protein sequence ID" value="VFJ51287.1"/>
    <property type="molecule type" value="Genomic_DNA"/>
</dbReference>
<evidence type="ECO:0000313" key="1">
    <source>
        <dbReference type="EMBL" id="VFJ51167.1"/>
    </source>
</evidence>
<gene>
    <name evidence="1" type="ORF">BECKFM1743A_GA0114220_1009110</name>
    <name evidence="3" type="ORF">BECKFM1743B_GA0114221_100849</name>
    <name evidence="2" type="ORF">BECKFM1743C_GA0114222_1009510</name>
</gene>
<dbReference type="EMBL" id="CAADEZ010000091">
    <property type="protein sequence ID" value="VFJ51167.1"/>
    <property type="molecule type" value="Genomic_DNA"/>
</dbReference>
<protein>
    <submittedName>
        <fullName evidence="1">ParD-like antitoxin of type II toxin-antitoxin system</fullName>
    </submittedName>
</protein>
<accession>A0A450SEQ7</accession>
<dbReference type="Pfam" id="PF11903">
    <property type="entry name" value="ParD_like"/>
    <property type="match status" value="1"/>
</dbReference>
<dbReference type="EMBL" id="CAADFL010000084">
    <property type="protein sequence ID" value="VFK08877.1"/>
    <property type="molecule type" value="Genomic_DNA"/>
</dbReference>
<evidence type="ECO:0000313" key="3">
    <source>
        <dbReference type="EMBL" id="VFK08877.1"/>
    </source>
</evidence>
<dbReference type="InterPro" id="IPR021831">
    <property type="entry name" value="ParD-like"/>
</dbReference>
<reference evidence="1" key="1">
    <citation type="submission" date="2019-02" db="EMBL/GenBank/DDBJ databases">
        <authorList>
            <person name="Gruber-Vodicka R. H."/>
            <person name="Seah K. B. B."/>
        </authorList>
    </citation>
    <scope>NUCLEOTIDE SEQUENCE</scope>
    <source>
        <strain evidence="1">BECK_BZ163</strain>
        <strain evidence="3">BECK_BZ164</strain>
        <strain evidence="2">BECK_BZ165</strain>
    </source>
</reference>
<proteinExistence type="predicted"/>